<reference evidence="3" key="1">
    <citation type="submission" date="2022-01" db="EMBL/GenBank/DDBJ databases">
        <title>Genome-Based Taxonomic Classification of the Phylum Actinobacteria.</title>
        <authorList>
            <person name="Gao Y."/>
        </authorList>
    </citation>
    <scope>NUCLEOTIDE SEQUENCE</scope>
    <source>
        <strain evidence="3">KLBMP 8922</strain>
    </source>
</reference>
<dbReference type="PANTHER" id="PTHR21240">
    <property type="entry name" value="2-AMINO-3-CARBOXYLMUCONATE-6-SEMIALDEHYDE DECARBOXYLASE"/>
    <property type="match status" value="1"/>
</dbReference>
<accession>A0AA41Q7Q8</accession>
<dbReference type="InterPro" id="IPR032465">
    <property type="entry name" value="ACMSD"/>
</dbReference>
<keyword evidence="4" id="KW-1185">Reference proteome</keyword>
<dbReference type="GO" id="GO:0005737">
    <property type="term" value="C:cytoplasm"/>
    <property type="evidence" value="ECO:0007669"/>
    <property type="project" value="TreeGrafter"/>
</dbReference>
<dbReference type="GO" id="GO:0016787">
    <property type="term" value="F:hydrolase activity"/>
    <property type="evidence" value="ECO:0007669"/>
    <property type="project" value="InterPro"/>
</dbReference>
<evidence type="ECO:0000313" key="3">
    <source>
        <dbReference type="EMBL" id="MCF2532460.1"/>
    </source>
</evidence>
<dbReference type="SUPFAM" id="SSF51556">
    <property type="entry name" value="Metallo-dependent hydrolases"/>
    <property type="match status" value="1"/>
</dbReference>
<dbReference type="AlphaFoldDB" id="A0AA41Q7Q8"/>
<keyword evidence="1" id="KW-0456">Lyase</keyword>
<dbReference type="Pfam" id="PF04909">
    <property type="entry name" value="Amidohydro_2"/>
    <property type="match status" value="1"/>
</dbReference>
<evidence type="ECO:0000259" key="2">
    <source>
        <dbReference type="Pfam" id="PF04909"/>
    </source>
</evidence>
<proteinExistence type="predicted"/>
<dbReference type="GO" id="GO:0019748">
    <property type="term" value="P:secondary metabolic process"/>
    <property type="evidence" value="ECO:0007669"/>
    <property type="project" value="TreeGrafter"/>
</dbReference>
<dbReference type="InterPro" id="IPR032466">
    <property type="entry name" value="Metal_Hydrolase"/>
</dbReference>
<comment type="caution">
    <text evidence="3">The sequence shown here is derived from an EMBL/GenBank/DDBJ whole genome shotgun (WGS) entry which is preliminary data.</text>
</comment>
<organism evidence="3 4">
    <name type="scientific">Yinghuangia soli</name>
    <dbReference type="NCBI Taxonomy" id="2908204"/>
    <lineage>
        <taxon>Bacteria</taxon>
        <taxon>Bacillati</taxon>
        <taxon>Actinomycetota</taxon>
        <taxon>Actinomycetes</taxon>
        <taxon>Kitasatosporales</taxon>
        <taxon>Streptomycetaceae</taxon>
        <taxon>Yinghuangia</taxon>
    </lineage>
</organism>
<evidence type="ECO:0000313" key="4">
    <source>
        <dbReference type="Proteomes" id="UP001165378"/>
    </source>
</evidence>
<dbReference type="RefSeq" id="WP_235057238.1">
    <property type="nucleotide sequence ID" value="NZ_JAKFHA010000034.1"/>
</dbReference>
<evidence type="ECO:0000256" key="1">
    <source>
        <dbReference type="ARBA" id="ARBA00023239"/>
    </source>
</evidence>
<protein>
    <submittedName>
        <fullName evidence="3">Amidohydrolase</fullName>
    </submittedName>
</protein>
<dbReference type="InterPro" id="IPR006680">
    <property type="entry name" value="Amidohydro-rel"/>
</dbReference>
<name>A0AA41Q7Q8_9ACTN</name>
<dbReference type="PANTHER" id="PTHR21240:SF28">
    <property type="entry name" value="ISO-OROTATE DECARBOXYLASE (EUROFUNG)"/>
    <property type="match status" value="1"/>
</dbReference>
<dbReference type="Gene3D" id="3.20.20.140">
    <property type="entry name" value="Metal-dependent hydrolases"/>
    <property type="match status" value="1"/>
</dbReference>
<feature type="domain" description="Amidohydrolase-related" evidence="2">
    <location>
        <begin position="108"/>
        <end position="368"/>
    </location>
</feature>
<dbReference type="Proteomes" id="UP001165378">
    <property type="component" value="Unassembled WGS sequence"/>
</dbReference>
<gene>
    <name evidence="3" type="ORF">LZ495_35330</name>
</gene>
<sequence length="421" mass="46199">MATPEDRRYTVISSDGHAGADLLDYRPYLAREHHDDFDAWAAHLVNPFESEHLLSKAQDCNWDNAVRNADLEAQGIVGEVVFPNTVPPFFPQTQFFVPPPPSDPAEYRQRWAGLQAHNRWLADFAAQAPGRRAGVAQIMLNDLDDAVAEVRRVKSAGLFGGILVPGIPPGSALPPLFDSVYDPIWAVCEELDVPVNLHSGGGVPAYPHDPRGLAVLLSEITWFSNRVLAHLIFGGVFERFPHLKVAFTEQGSAWVPRELAKLDQFVHVMPLDGTAQHFFGCDMINDLSMLPSEYFARNCYLGSSPLRPAECAVRHQIGVANIMWGADYPHAEGTFPYTLEALRLTFADVPEHEVRAMLAENAARFYGFDLAALAPIAAQHGPRVTDVAVPLPLEEVPADALGSAFIDHFGTTHPALAAAHR</sequence>
<dbReference type="GO" id="GO:0016831">
    <property type="term" value="F:carboxy-lyase activity"/>
    <property type="evidence" value="ECO:0007669"/>
    <property type="project" value="InterPro"/>
</dbReference>
<dbReference type="EMBL" id="JAKFHA010000034">
    <property type="protein sequence ID" value="MCF2532460.1"/>
    <property type="molecule type" value="Genomic_DNA"/>
</dbReference>